<sequence length="251" mass="27490">MIHVEGLTKRIGEHTLLSGIDLDVPSGGVHVVIGPSGAGKSCLLRCIAALELFEAGRVRVGDLEIAGTETGGHRAPDPQRVRALRIRAGMVFQQFNLFPHMTVLQNLIEAPMQVLGVPRADAEVRARALLGKVHLHNLSNRHPGDLSGGEQQRVAIARTLAMNPDCVLIDEPTSALDPEMVGEVLRVLRELADEGITMLIVTHEMDFARSVADRVVMLDRGEVVEEGAPAEFFSRPQTERARNFLKRLLER</sequence>
<evidence type="ECO:0000256" key="3">
    <source>
        <dbReference type="ARBA" id="ARBA00022448"/>
    </source>
</evidence>
<evidence type="ECO:0000313" key="11">
    <source>
        <dbReference type="Proteomes" id="UP001157733"/>
    </source>
</evidence>
<evidence type="ECO:0000256" key="4">
    <source>
        <dbReference type="ARBA" id="ARBA00022475"/>
    </source>
</evidence>
<dbReference type="Proteomes" id="UP001157733">
    <property type="component" value="Chromosome"/>
</dbReference>
<name>A0ABM9HAN8_9BACT</name>
<dbReference type="InterPro" id="IPR017871">
    <property type="entry name" value="ABC_transporter-like_CS"/>
</dbReference>
<evidence type="ECO:0000259" key="9">
    <source>
        <dbReference type="PROSITE" id="PS50893"/>
    </source>
</evidence>
<evidence type="ECO:0000256" key="5">
    <source>
        <dbReference type="ARBA" id="ARBA00022741"/>
    </source>
</evidence>
<keyword evidence="7" id="KW-0029">Amino-acid transport</keyword>
<dbReference type="InterPro" id="IPR030679">
    <property type="entry name" value="ABC_ATPase_HisP-typ"/>
</dbReference>
<feature type="domain" description="ABC transporter" evidence="9">
    <location>
        <begin position="2"/>
        <end position="245"/>
    </location>
</feature>
<keyword evidence="11" id="KW-1185">Reference proteome</keyword>
<keyword evidence="5" id="KW-0547">Nucleotide-binding</keyword>
<keyword evidence="6" id="KW-0067">ATP-binding</keyword>
<evidence type="ECO:0000256" key="6">
    <source>
        <dbReference type="ARBA" id="ARBA00022840"/>
    </source>
</evidence>
<dbReference type="RefSeq" id="WP_282010158.1">
    <property type="nucleotide sequence ID" value="NZ_OX336137.1"/>
</dbReference>
<dbReference type="PROSITE" id="PS50893">
    <property type="entry name" value="ABC_TRANSPORTER_2"/>
    <property type="match status" value="1"/>
</dbReference>
<dbReference type="PIRSF" id="PIRSF039085">
    <property type="entry name" value="ABC_ATPase_HisP"/>
    <property type="match status" value="1"/>
</dbReference>
<dbReference type="SUPFAM" id="SSF52540">
    <property type="entry name" value="P-loop containing nucleoside triphosphate hydrolases"/>
    <property type="match status" value="1"/>
</dbReference>
<gene>
    <name evidence="10" type="primary">tcyN</name>
    <name evidence="10" type="ORF">NSPWAT_0342</name>
</gene>
<comment type="subcellular location">
    <subcellularLocation>
        <location evidence="1">Cell membrane</location>
        <topology evidence="1">Peripheral membrane protein</topology>
    </subcellularLocation>
</comment>
<evidence type="ECO:0000256" key="2">
    <source>
        <dbReference type="ARBA" id="ARBA00005417"/>
    </source>
</evidence>
<evidence type="ECO:0000256" key="1">
    <source>
        <dbReference type="ARBA" id="ARBA00004202"/>
    </source>
</evidence>
<dbReference type="Pfam" id="PF00005">
    <property type="entry name" value="ABC_tran"/>
    <property type="match status" value="1"/>
</dbReference>
<dbReference type="Gene3D" id="3.40.50.300">
    <property type="entry name" value="P-loop containing nucleotide triphosphate hydrolases"/>
    <property type="match status" value="1"/>
</dbReference>
<dbReference type="InterPro" id="IPR003439">
    <property type="entry name" value="ABC_transporter-like_ATP-bd"/>
</dbReference>
<dbReference type="PROSITE" id="PS00211">
    <property type="entry name" value="ABC_TRANSPORTER_1"/>
    <property type="match status" value="1"/>
</dbReference>
<keyword evidence="4" id="KW-1003">Cell membrane</keyword>
<dbReference type="SMART" id="SM00382">
    <property type="entry name" value="AAA"/>
    <property type="match status" value="1"/>
</dbReference>
<dbReference type="PANTHER" id="PTHR43166:SF9">
    <property type="entry name" value="GLUTAMATE_ASPARTATE IMPORT ATP-BINDING PROTEIN GLTL"/>
    <property type="match status" value="1"/>
</dbReference>
<reference evidence="10 11" key="1">
    <citation type="submission" date="2022-09" db="EMBL/GenBank/DDBJ databases">
        <authorList>
            <person name="Kop L."/>
        </authorList>
    </citation>
    <scope>NUCLEOTIDE SEQUENCE [LARGE SCALE GENOMIC DNA]</scope>
    <source>
        <strain evidence="10 11">347</strain>
    </source>
</reference>
<dbReference type="InterPro" id="IPR003593">
    <property type="entry name" value="AAA+_ATPase"/>
</dbReference>
<evidence type="ECO:0000256" key="8">
    <source>
        <dbReference type="ARBA" id="ARBA00023136"/>
    </source>
</evidence>
<accession>A0ABM9HAN8</accession>
<evidence type="ECO:0000256" key="7">
    <source>
        <dbReference type="ARBA" id="ARBA00022970"/>
    </source>
</evidence>
<dbReference type="EMBL" id="OX336137">
    <property type="protein sequence ID" value="CAI2717201.1"/>
    <property type="molecule type" value="Genomic_DNA"/>
</dbReference>
<organism evidence="10 11">
    <name type="scientific">Nitrospina watsonii</name>
    <dbReference type="NCBI Taxonomy" id="1323948"/>
    <lineage>
        <taxon>Bacteria</taxon>
        <taxon>Pseudomonadati</taxon>
        <taxon>Nitrospinota/Tectimicrobiota group</taxon>
        <taxon>Nitrospinota</taxon>
        <taxon>Nitrospinia</taxon>
        <taxon>Nitrospinales</taxon>
        <taxon>Nitrospinaceae</taxon>
        <taxon>Nitrospina</taxon>
    </lineage>
</organism>
<comment type="similarity">
    <text evidence="2">Belongs to the ABC transporter superfamily.</text>
</comment>
<proteinExistence type="inferred from homology"/>
<protein>
    <submittedName>
        <fullName evidence="10">Cystine ABC transporter ATP binding subunit</fullName>
    </submittedName>
</protein>
<dbReference type="PANTHER" id="PTHR43166">
    <property type="entry name" value="AMINO ACID IMPORT ATP-BINDING PROTEIN"/>
    <property type="match status" value="1"/>
</dbReference>
<evidence type="ECO:0000313" key="10">
    <source>
        <dbReference type="EMBL" id="CAI2717201.1"/>
    </source>
</evidence>
<keyword evidence="3" id="KW-0813">Transport</keyword>
<dbReference type="InterPro" id="IPR027417">
    <property type="entry name" value="P-loop_NTPase"/>
</dbReference>
<dbReference type="InterPro" id="IPR050086">
    <property type="entry name" value="MetN_ABC_transporter-like"/>
</dbReference>
<keyword evidence="8" id="KW-0472">Membrane</keyword>